<evidence type="ECO:0000313" key="3">
    <source>
        <dbReference type="Proteomes" id="UP000886595"/>
    </source>
</evidence>
<keyword evidence="3" id="KW-1185">Reference proteome</keyword>
<proteinExistence type="predicted"/>
<dbReference type="AlphaFoldDB" id="A0A8X7WAX8"/>
<accession>A0A8X7WAX8</accession>
<comment type="caution">
    <text evidence="2">The sequence shown here is derived from an EMBL/GenBank/DDBJ whole genome shotgun (WGS) entry which is preliminary data.</text>
</comment>
<sequence>MPPPSPERGERRANATERVSRSRRTYGSRRRRRISWMSQLIDSKTRVSTCSFSIPVSPKLGNRLGCLNRSGRDEFIIGTDGESTLLE</sequence>
<evidence type="ECO:0000313" key="2">
    <source>
        <dbReference type="EMBL" id="KAG2326716.1"/>
    </source>
</evidence>
<name>A0A8X7WAX8_BRACI</name>
<dbReference type="Proteomes" id="UP000886595">
    <property type="component" value="Unassembled WGS sequence"/>
</dbReference>
<feature type="compositionally biased region" description="Basic and acidic residues" evidence="1">
    <location>
        <begin position="7"/>
        <end position="20"/>
    </location>
</feature>
<reference evidence="2 3" key="1">
    <citation type="submission" date="2020-02" db="EMBL/GenBank/DDBJ databases">
        <authorList>
            <person name="Ma Q."/>
            <person name="Huang Y."/>
            <person name="Song X."/>
            <person name="Pei D."/>
        </authorList>
    </citation>
    <scope>NUCLEOTIDE SEQUENCE [LARGE SCALE GENOMIC DNA]</scope>
    <source>
        <strain evidence="2">Sxm20200214</strain>
        <tissue evidence="2">Leaf</tissue>
    </source>
</reference>
<gene>
    <name evidence="2" type="ORF">Bca52824_009444</name>
</gene>
<protein>
    <submittedName>
        <fullName evidence="2">Uncharacterized protein</fullName>
    </submittedName>
</protein>
<feature type="region of interest" description="Disordered" evidence="1">
    <location>
        <begin position="1"/>
        <end position="30"/>
    </location>
</feature>
<feature type="compositionally biased region" description="Basic residues" evidence="1">
    <location>
        <begin position="21"/>
        <end position="30"/>
    </location>
</feature>
<evidence type="ECO:0000256" key="1">
    <source>
        <dbReference type="SAM" id="MobiDB-lite"/>
    </source>
</evidence>
<organism evidence="2 3">
    <name type="scientific">Brassica carinata</name>
    <name type="common">Ethiopian mustard</name>
    <name type="synonym">Abyssinian cabbage</name>
    <dbReference type="NCBI Taxonomy" id="52824"/>
    <lineage>
        <taxon>Eukaryota</taxon>
        <taxon>Viridiplantae</taxon>
        <taxon>Streptophyta</taxon>
        <taxon>Embryophyta</taxon>
        <taxon>Tracheophyta</taxon>
        <taxon>Spermatophyta</taxon>
        <taxon>Magnoliopsida</taxon>
        <taxon>eudicotyledons</taxon>
        <taxon>Gunneridae</taxon>
        <taxon>Pentapetalae</taxon>
        <taxon>rosids</taxon>
        <taxon>malvids</taxon>
        <taxon>Brassicales</taxon>
        <taxon>Brassicaceae</taxon>
        <taxon>Brassiceae</taxon>
        <taxon>Brassica</taxon>
    </lineage>
</organism>
<dbReference type="EMBL" id="JAAMPC010000002">
    <property type="protein sequence ID" value="KAG2326716.1"/>
    <property type="molecule type" value="Genomic_DNA"/>
</dbReference>